<dbReference type="Proteomes" id="UP000292118">
    <property type="component" value="Chromosome"/>
</dbReference>
<dbReference type="AlphaFoldDB" id="A0A4P6F388"/>
<name>A0A4P6F388_9MICO</name>
<accession>A0A4P6F388</accession>
<proteinExistence type="predicted"/>
<dbReference type="RefSeq" id="WP_129186032.1">
    <property type="nucleotide sequence ID" value="NZ_CP035493.1"/>
</dbReference>
<dbReference type="EMBL" id="CP035493">
    <property type="protein sequence ID" value="QAY68629.1"/>
    <property type="molecule type" value="Genomic_DNA"/>
</dbReference>
<keyword evidence="2" id="KW-1185">Reference proteome</keyword>
<protein>
    <submittedName>
        <fullName evidence="1">Uncharacterized protein</fullName>
    </submittedName>
</protein>
<gene>
    <name evidence="1" type="ORF">ET471_00015</name>
</gene>
<dbReference type="OrthoDB" id="3239759at2"/>
<evidence type="ECO:0000313" key="1">
    <source>
        <dbReference type="EMBL" id="QAY68629.1"/>
    </source>
</evidence>
<sequence length="277" mass="30089">MTAALLGDVEHLRHLLTDLATNPTRSWARDPEAADLMRFCARKYAGLARKYGQSPHDAAVAAFFELRRPSLAAKRDPWAYVTTAVESNLKANQLADERLCSERDARHRQATPVHEAKRLDDGGWSVLSDALPVTPAADSVVRTVVGRVEPGEATRALDVAVYLLATYGWPVDVARVAVDYVSDRLANCGGRRRAYTYLRRDRHALVLLDLPHRSWLALLTALLGDPGQPETSDAGRGLLLRALLGEGNDTLSADPVLRAVLNGGAPTSATAVEVSRV</sequence>
<dbReference type="KEGG" id="xya:ET471_00015"/>
<reference evidence="1 2" key="1">
    <citation type="submission" date="2019-01" db="EMBL/GenBank/DDBJ databases">
        <title>Genome sequencing of strain FW10M-9.</title>
        <authorList>
            <person name="Heo J."/>
            <person name="Kim S.-J."/>
            <person name="Kim J.-S."/>
            <person name="Hong S.-B."/>
            <person name="Kwon S.-W."/>
        </authorList>
    </citation>
    <scope>NUCLEOTIDE SEQUENCE [LARGE SCALE GENOMIC DNA]</scope>
    <source>
        <strain evidence="1 2">FW10M-9</strain>
    </source>
</reference>
<organism evidence="1 2">
    <name type="scientific">Xylanimonas protaetiae</name>
    <dbReference type="NCBI Taxonomy" id="2509457"/>
    <lineage>
        <taxon>Bacteria</taxon>
        <taxon>Bacillati</taxon>
        <taxon>Actinomycetota</taxon>
        <taxon>Actinomycetes</taxon>
        <taxon>Micrococcales</taxon>
        <taxon>Promicromonosporaceae</taxon>
        <taxon>Xylanimonas</taxon>
    </lineage>
</organism>
<evidence type="ECO:0000313" key="2">
    <source>
        <dbReference type="Proteomes" id="UP000292118"/>
    </source>
</evidence>